<gene>
    <name evidence="1" type="ORF">LOAG_04353</name>
</gene>
<accession>A0A1S0U220</accession>
<dbReference type="KEGG" id="loa:LOAG_04353"/>
<name>A0A1S0U220_LOALO</name>
<dbReference type="CTD" id="9941753"/>
<dbReference type="InParanoid" id="A0A1S0U220"/>
<organism evidence="1">
    <name type="scientific">Loa loa</name>
    <name type="common">Eye worm</name>
    <name type="synonym">Filaria loa</name>
    <dbReference type="NCBI Taxonomy" id="7209"/>
    <lineage>
        <taxon>Eukaryota</taxon>
        <taxon>Metazoa</taxon>
        <taxon>Ecdysozoa</taxon>
        <taxon>Nematoda</taxon>
        <taxon>Chromadorea</taxon>
        <taxon>Rhabditida</taxon>
        <taxon>Spirurina</taxon>
        <taxon>Spiruromorpha</taxon>
        <taxon>Filarioidea</taxon>
        <taxon>Onchocercidae</taxon>
        <taxon>Loa</taxon>
    </lineage>
</organism>
<sequence length="124" mass="14278">MSGKCGQQKKDNLLTTAFSEQSSVKQSTKRQYFRNIFILFISIPDLNTIIWDSGISSMNFNERNEFDENPGYCYQPQHLIYSELILKSPTHFSFDIARFIFLLAVPDGVSDSDSISFRFEADID</sequence>
<dbReference type="AlphaFoldDB" id="A0A1S0U220"/>
<dbReference type="EMBL" id="JH712294">
    <property type="protein sequence ID" value="EFO24134.1"/>
    <property type="molecule type" value="Genomic_DNA"/>
</dbReference>
<proteinExistence type="predicted"/>
<protein>
    <submittedName>
        <fullName evidence="1">Uncharacterized protein</fullName>
    </submittedName>
</protein>
<dbReference type="GeneID" id="9941753"/>
<reference evidence="1" key="1">
    <citation type="submission" date="2012-04" db="EMBL/GenBank/DDBJ databases">
        <title>The Genome Sequence of Loa loa.</title>
        <authorList>
            <consortium name="The Broad Institute Genome Sequencing Platform"/>
            <consortium name="Broad Institute Genome Sequencing Center for Infectious Disease"/>
            <person name="Nutman T.B."/>
            <person name="Fink D.L."/>
            <person name="Russ C."/>
            <person name="Young S."/>
            <person name="Zeng Q."/>
            <person name="Gargeya S."/>
            <person name="Alvarado L."/>
            <person name="Berlin A."/>
            <person name="Chapman S.B."/>
            <person name="Chen Z."/>
            <person name="Freedman E."/>
            <person name="Gellesch M."/>
            <person name="Goldberg J."/>
            <person name="Griggs A."/>
            <person name="Gujja S."/>
            <person name="Heilman E.R."/>
            <person name="Heiman D."/>
            <person name="Howarth C."/>
            <person name="Mehta T."/>
            <person name="Neiman D."/>
            <person name="Pearson M."/>
            <person name="Roberts A."/>
            <person name="Saif S."/>
            <person name="Shea T."/>
            <person name="Shenoy N."/>
            <person name="Sisk P."/>
            <person name="Stolte C."/>
            <person name="Sykes S."/>
            <person name="White J."/>
            <person name="Yandava C."/>
            <person name="Haas B."/>
            <person name="Henn M.R."/>
            <person name="Nusbaum C."/>
            <person name="Birren B."/>
        </authorList>
    </citation>
    <scope>NUCLEOTIDE SEQUENCE [LARGE SCALE GENOMIC DNA]</scope>
</reference>
<dbReference type="RefSeq" id="XP_003139938.1">
    <property type="nucleotide sequence ID" value="XM_003139890.1"/>
</dbReference>
<evidence type="ECO:0000313" key="1">
    <source>
        <dbReference type="EMBL" id="EFO24134.1"/>
    </source>
</evidence>